<dbReference type="eggNOG" id="ENOG5033AF9">
    <property type="taxonomic scope" value="Bacteria"/>
</dbReference>
<gene>
    <name evidence="1" type="ORF">BegalDRAFT_2375</name>
</gene>
<reference evidence="1 2" key="1">
    <citation type="submission" date="2011-11" db="EMBL/GenBank/DDBJ databases">
        <title>Improved High-Quality Draft sequence of Beggiatoa alba B18lD.</title>
        <authorList>
            <consortium name="US DOE Joint Genome Institute"/>
            <person name="Lucas S."/>
            <person name="Han J."/>
            <person name="Lapidus A."/>
            <person name="Cheng J.-F."/>
            <person name="Goodwin L."/>
            <person name="Pitluck S."/>
            <person name="Peters L."/>
            <person name="Mikhailova N."/>
            <person name="Held B."/>
            <person name="Detter J.C."/>
            <person name="Han C."/>
            <person name="Tapia R."/>
            <person name="Land M."/>
            <person name="Hauser L."/>
            <person name="Kyrpides N."/>
            <person name="Ivanova N."/>
            <person name="Pagani I."/>
            <person name="Samuel K."/>
            <person name="Teske A."/>
            <person name="Mueller J."/>
            <person name="Woyke T."/>
        </authorList>
    </citation>
    <scope>NUCLEOTIDE SEQUENCE [LARGE SCALE GENOMIC DNA]</scope>
    <source>
        <strain evidence="1 2">B18LD</strain>
    </source>
</reference>
<dbReference type="AlphaFoldDB" id="I3CHY5"/>
<evidence type="ECO:0000313" key="2">
    <source>
        <dbReference type="Proteomes" id="UP000005744"/>
    </source>
</evidence>
<evidence type="ECO:0000313" key="1">
    <source>
        <dbReference type="EMBL" id="EIJ43228.1"/>
    </source>
</evidence>
<sequence length="112" mass="13105">MENMPLQSTETEVKPIATTTQQIDVKQAIAIARQQAKMMFPPESIHNLALEEVEFNEDNHEWFITLGYDSPHKIIKKDTFVYSVIEETVKREYKIFRISSDGKFLSMRIRNV</sequence>
<accession>I3CHY5</accession>
<dbReference type="Proteomes" id="UP000005744">
    <property type="component" value="Unassembled WGS sequence"/>
</dbReference>
<dbReference type="EMBL" id="JH600070">
    <property type="protein sequence ID" value="EIJ43228.1"/>
    <property type="molecule type" value="Genomic_DNA"/>
</dbReference>
<organism evidence="1 2">
    <name type="scientific">Beggiatoa alba B18LD</name>
    <dbReference type="NCBI Taxonomy" id="395493"/>
    <lineage>
        <taxon>Bacteria</taxon>
        <taxon>Pseudomonadati</taxon>
        <taxon>Pseudomonadota</taxon>
        <taxon>Gammaproteobacteria</taxon>
        <taxon>Thiotrichales</taxon>
        <taxon>Thiotrichaceae</taxon>
        <taxon>Beggiatoa</taxon>
    </lineage>
</organism>
<dbReference type="RefSeq" id="WP_002690233.1">
    <property type="nucleotide sequence ID" value="NZ_JH600070.1"/>
</dbReference>
<dbReference type="HOGENOM" id="CLU_176178_0_0_6"/>
<proteinExistence type="predicted"/>
<keyword evidence="2" id="KW-1185">Reference proteome</keyword>
<dbReference type="OrthoDB" id="7107945at2"/>
<name>I3CHY5_9GAMM</name>
<protein>
    <submittedName>
        <fullName evidence="1">Uncharacterized protein</fullName>
    </submittedName>
</protein>